<evidence type="ECO:0000256" key="2">
    <source>
        <dbReference type="SAM" id="Phobius"/>
    </source>
</evidence>
<comment type="caution">
    <text evidence="3">The sequence shown here is derived from an EMBL/GenBank/DDBJ whole genome shotgun (WGS) entry which is preliminary data.</text>
</comment>
<feature type="region of interest" description="Disordered" evidence="1">
    <location>
        <begin position="39"/>
        <end position="70"/>
    </location>
</feature>
<keyword evidence="2" id="KW-1133">Transmembrane helix</keyword>
<name>A0A8S0WBF0_CYCAE</name>
<accession>A0A8S0WBF0</accession>
<gene>
    <name evidence="3" type="ORF">AAE3_LOCUS12045</name>
</gene>
<organism evidence="3 4">
    <name type="scientific">Cyclocybe aegerita</name>
    <name type="common">Black poplar mushroom</name>
    <name type="synonym">Agrocybe aegerita</name>
    <dbReference type="NCBI Taxonomy" id="1973307"/>
    <lineage>
        <taxon>Eukaryota</taxon>
        <taxon>Fungi</taxon>
        <taxon>Dikarya</taxon>
        <taxon>Basidiomycota</taxon>
        <taxon>Agaricomycotina</taxon>
        <taxon>Agaricomycetes</taxon>
        <taxon>Agaricomycetidae</taxon>
        <taxon>Agaricales</taxon>
        <taxon>Agaricineae</taxon>
        <taxon>Bolbitiaceae</taxon>
        <taxon>Cyclocybe</taxon>
    </lineage>
</organism>
<keyword evidence="4" id="KW-1185">Reference proteome</keyword>
<keyword evidence="2" id="KW-0812">Transmembrane</keyword>
<dbReference type="AlphaFoldDB" id="A0A8S0WBF0"/>
<dbReference type="Proteomes" id="UP000467700">
    <property type="component" value="Unassembled WGS sequence"/>
</dbReference>
<sequence length="176" mass="18928">MLVVCKKLLVKLNIMSFFRPRFLLAVVATGGSAAVVAPLSTPTNAPPSPTSDDVTASSSVSTRPAGANTATSTKLDPFAIALAVIIPLAVVALFFIIRFQCRRRRQAKANSQLQIVSLFTAGKTYKVELKANGDDDATITEPAFTYDPHSSPCRLDSLMVHSSTPRSEKSMYRRPG</sequence>
<protein>
    <submittedName>
        <fullName evidence="3">Uncharacterized protein</fullName>
    </submittedName>
</protein>
<feature type="transmembrane region" description="Helical" evidence="2">
    <location>
        <begin position="78"/>
        <end position="97"/>
    </location>
</feature>
<dbReference type="EMBL" id="CACVBS010000080">
    <property type="protein sequence ID" value="CAA7269808.1"/>
    <property type="molecule type" value="Genomic_DNA"/>
</dbReference>
<feature type="compositionally biased region" description="Low complexity" evidence="1">
    <location>
        <begin position="50"/>
        <end position="62"/>
    </location>
</feature>
<evidence type="ECO:0000256" key="1">
    <source>
        <dbReference type="SAM" id="MobiDB-lite"/>
    </source>
</evidence>
<reference evidence="3 4" key="1">
    <citation type="submission" date="2020-01" db="EMBL/GenBank/DDBJ databases">
        <authorList>
            <person name="Gupta K D."/>
        </authorList>
    </citation>
    <scope>NUCLEOTIDE SEQUENCE [LARGE SCALE GENOMIC DNA]</scope>
</reference>
<evidence type="ECO:0000313" key="3">
    <source>
        <dbReference type="EMBL" id="CAA7269808.1"/>
    </source>
</evidence>
<keyword evidence="2" id="KW-0472">Membrane</keyword>
<proteinExistence type="predicted"/>
<dbReference type="OrthoDB" id="10552632at2759"/>
<evidence type="ECO:0000313" key="4">
    <source>
        <dbReference type="Proteomes" id="UP000467700"/>
    </source>
</evidence>